<name>A0A6J4S1A5_9ACTN</name>
<sequence>MSPPAPAVGVPLFGPSAHPDAVSAAGAEPVPLGLPPVRPPGGVALAREWTADATEVSCAGAGLDALLLASGHPEELFGMLLAAARLDLPTVCAAPPGTPLAAVVAALGFGPLSGDAAGVSARLAREGGPRPGGLLDNFSLANALRAGVAAGGGPELLVHLSALAGEAGVVGFPQMARVLSPETPASDPAWTREHGVPALLASLGDGLHDVPTVAGPLKEGLPLSSAAPEEHHRLLFVRARASGAEVVCRVPAGAGDIAGECRVFGSEEEAVGAVRAGGVPEGTVLVVDGCGPRGGPGFLRLDALGAALREAGLRVPVVTDGLPPADAEGTWASMFTPEAVMGGVIGRLRDGDALRISLREGRIRADVGAEELAEREPRGSVDRAGAGYAARYARVALSGLEGAGFG</sequence>
<evidence type="ECO:0000313" key="5">
    <source>
        <dbReference type="EMBL" id="CAA9480432.1"/>
    </source>
</evidence>
<evidence type="ECO:0000259" key="4">
    <source>
        <dbReference type="Pfam" id="PF24877"/>
    </source>
</evidence>
<dbReference type="InterPro" id="IPR042096">
    <property type="entry name" value="Dihydro-acid_dehy_C"/>
</dbReference>
<reference evidence="5" key="1">
    <citation type="submission" date="2020-02" db="EMBL/GenBank/DDBJ databases">
        <authorList>
            <person name="Meier V. D."/>
        </authorList>
    </citation>
    <scope>NUCLEOTIDE SEQUENCE</scope>
    <source>
        <strain evidence="5">AVDCRST_MAG05</strain>
    </source>
</reference>
<keyword evidence="2" id="KW-0411">Iron-sulfur</keyword>
<dbReference type="SUPFAM" id="SSF52016">
    <property type="entry name" value="LeuD/IlvD-like"/>
    <property type="match status" value="1"/>
</dbReference>
<keyword evidence="1" id="KW-0479">Metal-binding</keyword>
<dbReference type="EMBL" id="CADCVM010000140">
    <property type="protein sequence ID" value="CAA9480432.1"/>
    <property type="molecule type" value="Genomic_DNA"/>
</dbReference>
<dbReference type="GO" id="GO:0051537">
    <property type="term" value="F:2 iron, 2 sulfur cluster binding"/>
    <property type="evidence" value="ECO:0007669"/>
    <property type="project" value="UniProtKB-KW"/>
</dbReference>
<gene>
    <name evidence="5" type="ORF">AVDCRST_MAG05-1246</name>
</gene>
<dbReference type="EC" id="4.2.1.9" evidence="5"/>
<dbReference type="InterPro" id="IPR056740">
    <property type="entry name" value="ILV_EDD_C"/>
</dbReference>
<keyword evidence="1" id="KW-0001">2Fe-2S</keyword>
<feature type="domain" description="Dihydroxy-acid/6-phosphogluconate dehydratase C-terminal" evidence="4">
    <location>
        <begin position="257"/>
        <end position="403"/>
    </location>
</feature>
<evidence type="ECO:0000256" key="2">
    <source>
        <dbReference type="ARBA" id="ARBA00023014"/>
    </source>
</evidence>
<dbReference type="Gene3D" id="3.50.30.80">
    <property type="entry name" value="IlvD/EDD C-terminal domain-like"/>
    <property type="match status" value="1"/>
</dbReference>
<dbReference type="SUPFAM" id="SSF143975">
    <property type="entry name" value="IlvD/EDD N-terminal domain-like"/>
    <property type="match status" value="1"/>
</dbReference>
<protein>
    <submittedName>
        <fullName evidence="5">Dihydroxy-acid dehydratase</fullName>
        <ecNumber evidence="5">4.2.1.9</ecNumber>
    </submittedName>
</protein>
<keyword evidence="1" id="KW-0408">Iron</keyword>
<evidence type="ECO:0000256" key="3">
    <source>
        <dbReference type="ARBA" id="ARBA00023304"/>
    </source>
</evidence>
<dbReference type="AlphaFoldDB" id="A0A6J4S1A5"/>
<keyword evidence="3" id="KW-0100">Branched-chain amino acid biosynthesis</keyword>
<organism evidence="5">
    <name type="scientific">uncultured Rubrobacteraceae bacterium</name>
    <dbReference type="NCBI Taxonomy" id="349277"/>
    <lineage>
        <taxon>Bacteria</taxon>
        <taxon>Bacillati</taxon>
        <taxon>Actinomycetota</taxon>
        <taxon>Rubrobacteria</taxon>
        <taxon>Rubrobacterales</taxon>
        <taxon>Rubrobacteraceae</taxon>
        <taxon>environmental samples</taxon>
    </lineage>
</organism>
<keyword evidence="3" id="KW-0028">Amino-acid biosynthesis</keyword>
<dbReference type="Pfam" id="PF24877">
    <property type="entry name" value="ILV_EDD_C"/>
    <property type="match status" value="1"/>
</dbReference>
<dbReference type="GO" id="GO:0004160">
    <property type="term" value="F:dihydroxy-acid dehydratase activity"/>
    <property type="evidence" value="ECO:0007669"/>
    <property type="project" value="UniProtKB-EC"/>
</dbReference>
<dbReference type="GO" id="GO:0009082">
    <property type="term" value="P:branched-chain amino acid biosynthetic process"/>
    <property type="evidence" value="ECO:0007669"/>
    <property type="project" value="UniProtKB-KW"/>
</dbReference>
<dbReference type="PANTHER" id="PTHR43661:SF3">
    <property type="entry name" value="D-XYLONATE DEHYDRATASE YAGF-RELATED"/>
    <property type="match status" value="1"/>
</dbReference>
<keyword evidence="5" id="KW-0456">Lyase</keyword>
<accession>A0A6J4S1A5</accession>
<dbReference type="InterPro" id="IPR037237">
    <property type="entry name" value="IlvD/EDD_N"/>
</dbReference>
<proteinExistence type="predicted"/>
<dbReference type="GO" id="GO:0005829">
    <property type="term" value="C:cytosol"/>
    <property type="evidence" value="ECO:0007669"/>
    <property type="project" value="TreeGrafter"/>
</dbReference>
<dbReference type="PANTHER" id="PTHR43661">
    <property type="entry name" value="D-XYLONATE DEHYDRATASE"/>
    <property type="match status" value="1"/>
</dbReference>
<evidence type="ECO:0000256" key="1">
    <source>
        <dbReference type="ARBA" id="ARBA00022714"/>
    </source>
</evidence>